<comment type="cofactor">
    <cofactor evidence="1 6">
        <name>Mg(2+)</name>
        <dbReference type="ChEBI" id="CHEBI:18420"/>
    </cofactor>
</comment>
<reference evidence="7 8" key="2">
    <citation type="journal article" date="2007" name="BMC Biol.">
        <title>A 100%-complete sequence reveals unusually simple genomic features in the hot-spring red alga Cyanidioschyzon merolae.</title>
        <authorList>
            <person name="Nozaki H."/>
            <person name="Takano H."/>
            <person name="Misumi O."/>
            <person name="Terasawa K."/>
            <person name="Matsuzaki M."/>
            <person name="Maruyama S."/>
            <person name="Nishida K."/>
            <person name="Yagisawa F."/>
            <person name="Yoshida Y."/>
            <person name="Fujiwara T."/>
            <person name="Takio S."/>
            <person name="Tamura K."/>
            <person name="Chung S.J."/>
            <person name="Nakamura S."/>
            <person name="Kuroiwa H."/>
            <person name="Tanaka K."/>
            <person name="Sato N."/>
            <person name="Kuroiwa T."/>
        </authorList>
    </citation>
    <scope>NUCLEOTIDE SEQUENCE [LARGE SCALE GENOMIC DNA]</scope>
    <source>
        <strain evidence="7 8">10D</strain>
    </source>
</reference>
<organism evidence="7 8">
    <name type="scientific">Cyanidioschyzon merolae (strain NIES-3377 / 10D)</name>
    <name type="common">Unicellular red alga</name>
    <dbReference type="NCBI Taxonomy" id="280699"/>
    <lineage>
        <taxon>Eukaryota</taxon>
        <taxon>Rhodophyta</taxon>
        <taxon>Bangiophyceae</taxon>
        <taxon>Cyanidiales</taxon>
        <taxon>Cyanidiaceae</taxon>
        <taxon>Cyanidioschyzon</taxon>
    </lineage>
</organism>
<evidence type="ECO:0000256" key="5">
    <source>
        <dbReference type="ARBA" id="ARBA00022842"/>
    </source>
</evidence>
<dbReference type="GO" id="GO:0000105">
    <property type="term" value="P:L-histidine biosynthetic process"/>
    <property type="evidence" value="ECO:0007669"/>
    <property type="project" value="TreeGrafter"/>
</dbReference>
<dbReference type="AlphaFoldDB" id="M1VGH3"/>
<keyword evidence="8" id="KW-1185">Reference proteome</keyword>
<feature type="binding site" evidence="6">
    <location>
        <position position="115"/>
    </location>
    <ligand>
        <name>Mg(2+)</name>
        <dbReference type="ChEBI" id="CHEBI:18420"/>
        <label>1</label>
        <note>catalytic</note>
    </ligand>
</feature>
<dbReference type="GeneID" id="16993423"/>
<dbReference type="GO" id="GO:0046872">
    <property type="term" value="F:metal ion binding"/>
    <property type="evidence" value="ECO:0007669"/>
    <property type="project" value="UniProtKB-KW"/>
</dbReference>
<dbReference type="eggNOG" id="KOG2951">
    <property type="taxonomic scope" value="Eukaryota"/>
</dbReference>
<dbReference type="RefSeq" id="XP_005536064.1">
    <property type="nucleotide sequence ID" value="XM_005536007.1"/>
</dbReference>
<dbReference type="GO" id="GO:0016791">
    <property type="term" value="F:phosphatase activity"/>
    <property type="evidence" value="ECO:0007669"/>
    <property type="project" value="UniProtKB-ARBA"/>
</dbReference>
<feature type="binding site" evidence="6">
    <location>
        <position position="137"/>
    </location>
    <ligand>
        <name>Mg(2+)</name>
        <dbReference type="ChEBI" id="CHEBI:18420"/>
        <label>1</label>
        <note>catalytic</note>
    </ligand>
</feature>
<dbReference type="Gene3D" id="3.40.190.80">
    <property type="match status" value="1"/>
</dbReference>
<dbReference type="Gramene" id="CMH095CT">
    <property type="protein sequence ID" value="CMH095CT"/>
    <property type="gene ID" value="CMH095C"/>
</dbReference>
<sequence>MWVTSAYARGNRFARFFGRPRSAGTCVSGRMCSMEVPAPAHYSGNVSDDLVALARRIASAGSQVVARHFRRKDSYVSYTKKDRSPVTEIDRQAEEAMRAVIRRDAPAALQGVLGEELSDSDVNPRTGGFLWVLDPIDGTKAFMCGKPTFATLVALLRDGEPVLGIIEQPFLGECWLGVHGRPTLWNTQVAHTNQTNTELSAAILSATTPAMFQHANRERFFEGLAAKVWQVVYGCDSYAYGLLAAGFIDIVAEADLKPWDYMALVPIVTGAGGIITDWNGQALTVESDGRVLAAANPELHRKALTALQ</sequence>
<dbReference type="Pfam" id="PF00459">
    <property type="entry name" value="Inositol_P"/>
    <property type="match status" value="1"/>
</dbReference>
<dbReference type="KEGG" id="cme:CYME_CMH095C"/>
<gene>
    <name evidence="7" type="ORF">CYME_CMH095C</name>
</gene>
<reference evidence="7 8" key="1">
    <citation type="journal article" date="2004" name="Nature">
        <title>Genome sequence of the ultrasmall unicellular red alga Cyanidioschyzon merolae 10D.</title>
        <authorList>
            <person name="Matsuzaki M."/>
            <person name="Misumi O."/>
            <person name="Shin-i T."/>
            <person name="Maruyama S."/>
            <person name="Takahara M."/>
            <person name="Miyagishima S."/>
            <person name="Mori T."/>
            <person name="Nishida K."/>
            <person name="Yagisawa F."/>
            <person name="Nishida K."/>
            <person name="Yoshida Y."/>
            <person name="Nishimura Y."/>
            <person name="Nakao S."/>
            <person name="Kobayashi T."/>
            <person name="Momoyama Y."/>
            <person name="Higashiyama T."/>
            <person name="Minoda A."/>
            <person name="Sano M."/>
            <person name="Nomoto H."/>
            <person name="Oishi K."/>
            <person name="Hayashi H."/>
            <person name="Ohta F."/>
            <person name="Nishizaka S."/>
            <person name="Haga S."/>
            <person name="Miura S."/>
            <person name="Morishita T."/>
            <person name="Kabeya Y."/>
            <person name="Terasawa K."/>
            <person name="Suzuki Y."/>
            <person name="Ishii Y."/>
            <person name="Asakawa S."/>
            <person name="Takano H."/>
            <person name="Ohta N."/>
            <person name="Kuroiwa H."/>
            <person name="Tanaka K."/>
            <person name="Shimizu N."/>
            <person name="Sugano S."/>
            <person name="Sato N."/>
            <person name="Nozaki H."/>
            <person name="Ogasawara N."/>
            <person name="Kohara Y."/>
            <person name="Kuroiwa T."/>
        </authorList>
    </citation>
    <scope>NUCLEOTIDE SEQUENCE [LARGE SCALE GENOMIC DNA]</scope>
    <source>
        <strain evidence="7 8">10D</strain>
    </source>
</reference>
<dbReference type="HOGENOM" id="CLU_044118_4_2_1"/>
<name>M1VGH3_CYAM1</name>
<evidence type="ECO:0000256" key="4">
    <source>
        <dbReference type="ARBA" id="ARBA00022801"/>
    </source>
</evidence>
<dbReference type="PANTHER" id="PTHR43200:SF6">
    <property type="entry name" value="3'(2'),5'-BISPHOSPHATE NUCLEOTIDASE"/>
    <property type="match status" value="1"/>
</dbReference>
<dbReference type="Proteomes" id="UP000007014">
    <property type="component" value="Chromosome 8"/>
</dbReference>
<keyword evidence="5 6" id="KW-0460">Magnesium</keyword>
<dbReference type="CDD" id="cd01641">
    <property type="entry name" value="Bacterial_IMPase_like_1"/>
    <property type="match status" value="1"/>
</dbReference>
<feature type="binding site" evidence="6">
    <location>
        <position position="134"/>
    </location>
    <ligand>
        <name>Mg(2+)</name>
        <dbReference type="ChEBI" id="CHEBI:18420"/>
        <label>1</label>
        <note>catalytic</note>
    </ligand>
</feature>
<accession>M1VGH3</accession>
<evidence type="ECO:0000313" key="8">
    <source>
        <dbReference type="Proteomes" id="UP000007014"/>
    </source>
</evidence>
<evidence type="ECO:0000256" key="6">
    <source>
        <dbReference type="PIRSR" id="PIRSR600760-2"/>
    </source>
</evidence>
<dbReference type="PANTHER" id="PTHR43200">
    <property type="entry name" value="PHOSPHATASE"/>
    <property type="match status" value="1"/>
</dbReference>
<proteinExistence type="inferred from homology"/>
<feature type="binding site" evidence="6">
    <location>
        <position position="136"/>
    </location>
    <ligand>
        <name>Mg(2+)</name>
        <dbReference type="ChEBI" id="CHEBI:18420"/>
        <label>1</label>
        <note>catalytic</note>
    </ligand>
</feature>
<dbReference type="Gene3D" id="3.30.540.10">
    <property type="entry name" value="Fructose-1,6-Bisphosphatase, subunit A, domain 1"/>
    <property type="match status" value="1"/>
</dbReference>
<keyword evidence="3 6" id="KW-0479">Metal-binding</keyword>
<dbReference type="STRING" id="280699.M1VGH3"/>
<keyword evidence="4" id="KW-0378">Hydrolase</keyword>
<dbReference type="PRINTS" id="PR00377">
    <property type="entry name" value="IMPHPHTASES"/>
</dbReference>
<comment type="similarity">
    <text evidence="2">Belongs to the inositol monophosphatase superfamily.</text>
</comment>
<evidence type="ECO:0000313" key="7">
    <source>
        <dbReference type="EMBL" id="BAM79778.1"/>
    </source>
</evidence>
<feature type="binding site" evidence="6">
    <location>
        <position position="260"/>
    </location>
    <ligand>
        <name>Mg(2+)</name>
        <dbReference type="ChEBI" id="CHEBI:18420"/>
        <label>1</label>
        <note>catalytic</note>
    </ligand>
</feature>
<evidence type="ECO:0000256" key="2">
    <source>
        <dbReference type="ARBA" id="ARBA00009759"/>
    </source>
</evidence>
<dbReference type="InterPro" id="IPR051090">
    <property type="entry name" value="Inositol_monoP_superfamily"/>
</dbReference>
<dbReference type="OMA" id="AYGDFWS"/>
<evidence type="ECO:0000256" key="1">
    <source>
        <dbReference type="ARBA" id="ARBA00001946"/>
    </source>
</evidence>
<dbReference type="SUPFAM" id="SSF56655">
    <property type="entry name" value="Carbohydrate phosphatase"/>
    <property type="match status" value="1"/>
</dbReference>
<dbReference type="OrthoDB" id="10254945at2759"/>
<dbReference type="EMBL" id="AP006490">
    <property type="protein sequence ID" value="BAM79778.1"/>
    <property type="molecule type" value="Genomic_DNA"/>
</dbReference>
<evidence type="ECO:0000256" key="3">
    <source>
        <dbReference type="ARBA" id="ARBA00022723"/>
    </source>
</evidence>
<dbReference type="InterPro" id="IPR000760">
    <property type="entry name" value="Inositol_monophosphatase-like"/>
</dbReference>
<protein>
    <submittedName>
        <fullName evidence="7">Similar to inositol monophosphatase</fullName>
    </submittedName>
</protein>